<feature type="chain" id="PRO_5046054989" description="Chaplin domain-containing protein" evidence="1">
    <location>
        <begin position="28"/>
        <end position="88"/>
    </location>
</feature>
<dbReference type="EMBL" id="CP115450">
    <property type="protein sequence ID" value="WBP88248.1"/>
    <property type="molecule type" value="Genomic_DNA"/>
</dbReference>
<evidence type="ECO:0008006" key="4">
    <source>
        <dbReference type="Google" id="ProtNLM"/>
    </source>
</evidence>
<evidence type="ECO:0000256" key="1">
    <source>
        <dbReference type="SAM" id="SignalP"/>
    </source>
</evidence>
<protein>
    <recommendedName>
        <fullName evidence="4">Chaplin domain-containing protein</fullName>
    </recommendedName>
</protein>
<feature type="signal peptide" evidence="1">
    <location>
        <begin position="1"/>
        <end position="27"/>
    </location>
</feature>
<keyword evidence="1" id="KW-0732">Signal</keyword>
<accession>A0ABY7Q6D4</accession>
<dbReference type="RefSeq" id="WP_270146298.1">
    <property type="nucleotide sequence ID" value="NZ_CP115450.1"/>
</dbReference>
<proteinExistence type="predicted"/>
<reference evidence="3" key="1">
    <citation type="submission" date="2022-12" db="EMBL/GenBank/DDBJ databases">
        <authorList>
            <person name="Mo P."/>
        </authorList>
    </citation>
    <scope>NUCLEOTIDE SEQUENCE [LARGE SCALE GENOMIC DNA]</scope>
    <source>
        <strain evidence="3">HUAS 3-15</strain>
    </source>
</reference>
<organism evidence="2 3">
    <name type="scientific">Kitasatospora cathayae</name>
    <dbReference type="NCBI Taxonomy" id="3004092"/>
    <lineage>
        <taxon>Bacteria</taxon>
        <taxon>Bacillati</taxon>
        <taxon>Actinomycetota</taxon>
        <taxon>Actinomycetes</taxon>
        <taxon>Kitasatosporales</taxon>
        <taxon>Streptomycetaceae</taxon>
        <taxon>Kitasatospora</taxon>
    </lineage>
</organism>
<dbReference type="Proteomes" id="UP001212821">
    <property type="component" value="Chromosome"/>
</dbReference>
<keyword evidence="3" id="KW-1185">Reference proteome</keyword>
<evidence type="ECO:0000313" key="2">
    <source>
        <dbReference type="EMBL" id="WBP88248.1"/>
    </source>
</evidence>
<sequence>MKSKLAKAALTATAALALAGAATPAFAHVGLVGGGAIVATADEPFLAGDGWGVAHTSDVVAGGAFDGAATSTDLVGDGKGFAHINGWK</sequence>
<name>A0ABY7Q6D4_9ACTN</name>
<evidence type="ECO:0000313" key="3">
    <source>
        <dbReference type="Proteomes" id="UP001212821"/>
    </source>
</evidence>
<gene>
    <name evidence="2" type="ORF">O1G21_22040</name>
</gene>